<protein>
    <submittedName>
        <fullName evidence="2">Uncharacterized protein</fullName>
    </submittedName>
</protein>
<dbReference type="AlphaFoldDB" id="A0AAN7A958"/>
<evidence type="ECO:0000313" key="3">
    <source>
        <dbReference type="Proteomes" id="UP001302321"/>
    </source>
</evidence>
<name>A0AAN7A958_9PEZI</name>
<gene>
    <name evidence="2" type="ORF">QBC36DRAFT_126001</name>
</gene>
<comment type="caution">
    <text evidence="2">The sequence shown here is derived from an EMBL/GenBank/DDBJ whole genome shotgun (WGS) entry which is preliminary data.</text>
</comment>
<organism evidence="2 3">
    <name type="scientific">Triangularia setosa</name>
    <dbReference type="NCBI Taxonomy" id="2587417"/>
    <lineage>
        <taxon>Eukaryota</taxon>
        <taxon>Fungi</taxon>
        <taxon>Dikarya</taxon>
        <taxon>Ascomycota</taxon>
        <taxon>Pezizomycotina</taxon>
        <taxon>Sordariomycetes</taxon>
        <taxon>Sordariomycetidae</taxon>
        <taxon>Sordariales</taxon>
        <taxon>Podosporaceae</taxon>
        <taxon>Triangularia</taxon>
    </lineage>
</organism>
<evidence type="ECO:0000256" key="1">
    <source>
        <dbReference type="SAM" id="MobiDB-lite"/>
    </source>
</evidence>
<reference evidence="2" key="1">
    <citation type="journal article" date="2023" name="Mol. Phylogenet. Evol.">
        <title>Genome-scale phylogeny and comparative genomics of the fungal order Sordariales.</title>
        <authorList>
            <person name="Hensen N."/>
            <person name="Bonometti L."/>
            <person name="Westerberg I."/>
            <person name="Brannstrom I.O."/>
            <person name="Guillou S."/>
            <person name="Cros-Aarteil S."/>
            <person name="Calhoun S."/>
            <person name="Haridas S."/>
            <person name="Kuo A."/>
            <person name="Mondo S."/>
            <person name="Pangilinan J."/>
            <person name="Riley R."/>
            <person name="LaButti K."/>
            <person name="Andreopoulos B."/>
            <person name="Lipzen A."/>
            <person name="Chen C."/>
            <person name="Yan M."/>
            <person name="Daum C."/>
            <person name="Ng V."/>
            <person name="Clum A."/>
            <person name="Steindorff A."/>
            <person name="Ohm R.A."/>
            <person name="Martin F."/>
            <person name="Silar P."/>
            <person name="Natvig D.O."/>
            <person name="Lalanne C."/>
            <person name="Gautier V."/>
            <person name="Ament-Velasquez S.L."/>
            <person name="Kruys A."/>
            <person name="Hutchinson M.I."/>
            <person name="Powell A.J."/>
            <person name="Barry K."/>
            <person name="Miller A.N."/>
            <person name="Grigoriev I.V."/>
            <person name="Debuchy R."/>
            <person name="Gladieux P."/>
            <person name="Hiltunen Thoren M."/>
            <person name="Johannesson H."/>
        </authorList>
    </citation>
    <scope>NUCLEOTIDE SEQUENCE</scope>
    <source>
        <strain evidence="2">CBS 892.96</strain>
    </source>
</reference>
<reference evidence="2" key="2">
    <citation type="submission" date="2023-05" db="EMBL/GenBank/DDBJ databases">
        <authorList>
            <consortium name="Lawrence Berkeley National Laboratory"/>
            <person name="Steindorff A."/>
            <person name="Hensen N."/>
            <person name="Bonometti L."/>
            <person name="Westerberg I."/>
            <person name="Brannstrom I.O."/>
            <person name="Guillou S."/>
            <person name="Cros-Aarteil S."/>
            <person name="Calhoun S."/>
            <person name="Haridas S."/>
            <person name="Kuo A."/>
            <person name="Mondo S."/>
            <person name="Pangilinan J."/>
            <person name="Riley R."/>
            <person name="Labutti K."/>
            <person name="Andreopoulos B."/>
            <person name="Lipzen A."/>
            <person name="Chen C."/>
            <person name="Yanf M."/>
            <person name="Daum C."/>
            <person name="Ng V."/>
            <person name="Clum A."/>
            <person name="Ohm R."/>
            <person name="Martin F."/>
            <person name="Silar P."/>
            <person name="Natvig D."/>
            <person name="Lalanne C."/>
            <person name="Gautier V."/>
            <person name="Ament-Velasquez S.L."/>
            <person name="Kruys A."/>
            <person name="Hutchinson M.I."/>
            <person name="Powell A.J."/>
            <person name="Barry K."/>
            <person name="Miller A.N."/>
            <person name="Grigoriev I.V."/>
            <person name="Debuchy R."/>
            <person name="Gladieux P."/>
            <person name="Thoren M.H."/>
            <person name="Johannesson H."/>
        </authorList>
    </citation>
    <scope>NUCLEOTIDE SEQUENCE</scope>
    <source>
        <strain evidence="2">CBS 892.96</strain>
    </source>
</reference>
<dbReference type="Proteomes" id="UP001302321">
    <property type="component" value="Unassembled WGS sequence"/>
</dbReference>
<proteinExistence type="predicted"/>
<sequence>MHPYGVQYAQNIEALGGRCRITALGHARGRRASVSISFYEALHRPSRRCAQELHCCSGCQASPQHSRADNRNTNAWVLTGARYSESLSPPTHRTQTNWQQTQHAISPNMAATTTTTTLPHHCSAISNMSSLTINILILSGWTRSAPQQPSEKASPRSHSRRVIPAALIGYLDFAEPVKYPPFVLGIIAGRPNRVTGPKNLALGAIFLLAPSDKVPAAGQGPDLSHPNDIVSLSDTTLPARPRLPGRALSSKPKHPAPPSRPTVWGITDVVVQPNDTFWKRNVAGHSNSASSQRVGPFDGASGRSRDIKMDYDGVMTDSWVQHHFSVDTQNVWEFGHGQRCILPILCPDSPVHSVSSEAAKHLIICRLSVPVSVHCEACTCSMPPPDCQS</sequence>
<dbReference type="EMBL" id="MU866157">
    <property type="protein sequence ID" value="KAK4177700.1"/>
    <property type="molecule type" value="Genomic_DNA"/>
</dbReference>
<keyword evidence="3" id="KW-1185">Reference proteome</keyword>
<feature type="region of interest" description="Disordered" evidence="1">
    <location>
        <begin position="233"/>
        <end position="263"/>
    </location>
</feature>
<accession>A0AAN7A958</accession>
<evidence type="ECO:0000313" key="2">
    <source>
        <dbReference type="EMBL" id="KAK4177700.1"/>
    </source>
</evidence>